<dbReference type="RefSeq" id="WP_193501222.1">
    <property type="nucleotide sequence ID" value="NZ_JADCKC010000002.1"/>
</dbReference>
<gene>
    <name evidence="4" type="ORF">INF35_07840</name>
</gene>
<proteinExistence type="inferred from homology"/>
<feature type="compositionally biased region" description="Basic residues" evidence="3">
    <location>
        <begin position="113"/>
        <end position="125"/>
    </location>
</feature>
<dbReference type="HAMAP" id="MF_00489">
    <property type="entry name" value="UPF0178"/>
    <property type="match status" value="1"/>
</dbReference>
<dbReference type="Proteomes" id="UP000768567">
    <property type="component" value="Unassembled WGS sequence"/>
</dbReference>
<protein>
    <recommendedName>
        <fullName evidence="2">UPF0178 protein INF35_07840</fullName>
    </recommendedName>
</protein>
<organism evidence="4 5">
    <name type="scientific">Gemmiger gallinarum</name>
    <dbReference type="NCBI Taxonomy" id="2779354"/>
    <lineage>
        <taxon>Bacteria</taxon>
        <taxon>Bacillati</taxon>
        <taxon>Bacillota</taxon>
        <taxon>Clostridia</taxon>
        <taxon>Eubacteriales</taxon>
        <taxon>Gemmiger</taxon>
    </lineage>
</organism>
<dbReference type="EMBL" id="JADCKC010000002">
    <property type="protein sequence ID" value="MBE5037693.1"/>
    <property type="molecule type" value="Genomic_DNA"/>
</dbReference>
<dbReference type="PANTHER" id="PTHR35146">
    <property type="entry name" value="UPF0178 PROTEIN YAII"/>
    <property type="match status" value="1"/>
</dbReference>
<feature type="region of interest" description="Disordered" evidence="3">
    <location>
        <begin position="113"/>
        <end position="138"/>
    </location>
</feature>
<reference evidence="4 5" key="1">
    <citation type="submission" date="2020-10" db="EMBL/GenBank/DDBJ databases">
        <title>ChiBAC.</title>
        <authorList>
            <person name="Zenner C."/>
            <person name="Hitch T.C.A."/>
            <person name="Clavel T."/>
        </authorList>
    </citation>
    <scope>NUCLEOTIDE SEQUENCE [LARGE SCALE GENOMIC DNA]</scope>
    <source>
        <strain evidence="4 5">DSM 109015</strain>
    </source>
</reference>
<evidence type="ECO:0000313" key="4">
    <source>
        <dbReference type="EMBL" id="MBE5037693.1"/>
    </source>
</evidence>
<keyword evidence="5" id="KW-1185">Reference proteome</keyword>
<evidence type="ECO:0000256" key="2">
    <source>
        <dbReference type="HAMAP-Rule" id="MF_00489"/>
    </source>
</evidence>
<comment type="caution">
    <text evidence="4">The sequence shown here is derived from an EMBL/GenBank/DDBJ whole genome shotgun (WGS) entry which is preliminary data.</text>
</comment>
<dbReference type="InterPro" id="IPR003791">
    <property type="entry name" value="UPF0178"/>
</dbReference>
<dbReference type="Pfam" id="PF02639">
    <property type="entry name" value="DUF188"/>
    <property type="match status" value="1"/>
</dbReference>
<dbReference type="PANTHER" id="PTHR35146:SF1">
    <property type="entry name" value="UPF0178 PROTEIN YAII"/>
    <property type="match status" value="1"/>
</dbReference>
<name>A0ABR9R3K3_9FIRM</name>
<sequence length="157" mass="17491">MPTILIDADGCPVVDLTVRVGQAHGVPVKILCDTAHRIEREGAETLVFDKGADSVDFALVNRVQPGDIVITQDYGLASMCLARRARVLNQNGLEYTAQNIDGLLARRHENKKLLRAGKHPKGPAKRTKEPAKRTKEQDEVFVEKLDKIIREDKKRNS</sequence>
<evidence type="ECO:0000256" key="1">
    <source>
        <dbReference type="ARBA" id="ARBA00008522"/>
    </source>
</evidence>
<feature type="compositionally biased region" description="Basic and acidic residues" evidence="3">
    <location>
        <begin position="126"/>
        <end position="138"/>
    </location>
</feature>
<accession>A0ABR9R3K3</accession>
<comment type="similarity">
    <text evidence="1 2">Belongs to the UPF0178 family.</text>
</comment>
<evidence type="ECO:0000256" key="3">
    <source>
        <dbReference type="SAM" id="MobiDB-lite"/>
    </source>
</evidence>
<evidence type="ECO:0000313" key="5">
    <source>
        <dbReference type="Proteomes" id="UP000768567"/>
    </source>
</evidence>